<protein>
    <submittedName>
        <fullName evidence="1">Uncharacterized protein</fullName>
    </submittedName>
</protein>
<proteinExistence type="predicted"/>
<dbReference type="AlphaFoldDB" id="A0A0E9UW49"/>
<sequence length="30" mass="3740">MEKLHSWNILCSRTVWNRLLFFCPQFNKNN</sequence>
<dbReference type="EMBL" id="GBXM01039177">
    <property type="protein sequence ID" value="JAH69400.1"/>
    <property type="molecule type" value="Transcribed_RNA"/>
</dbReference>
<name>A0A0E9UW49_ANGAN</name>
<reference evidence="1" key="2">
    <citation type="journal article" date="2015" name="Fish Shellfish Immunol.">
        <title>Early steps in the European eel (Anguilla anguilla)-Vibrio vulnificus interaction in the gills: Role of the RtxA13 toxin.</title>
        <authorList>
            <person name="Callol A."/>
            <person name="Pajuelo D."/>
            <person name="Ebbesson L."/>
            <person name="Teles M."/>
            <person name="MacKenzie S."/>
            <person name="Amaro C."/>
        </authorList>
    </citation>
    <scope>NUCLEOTIDE SEQUENCE</scope>
</reference>
<organism evidence="1">
    <name type="scientific">Anguilla anguilla</name>
    <name type="common">European freshwater eel</name>
    <name type="synonym">Muraena anguilla</name>
    <dbReference type="NCBI Taxonomy" id="7936"/>
    <lineage>
        <taxon>Eukaryota</taxon>
        <taxon>Metazoa</taxon>
        <taxon>Chordata</taxon>
        <taxon>Craniata</taxon>
        <taxon>Vertebrata</taxon>
        <taxon>Euteleostomi</taxon>
        <taxon>Actinopterygii</taxon>
        <taxon>Neopterygii</taxon>
        <taxon>Teleostei</taxon>
        <taxon>Anguilliformes</taxon>
        <taxon>Anguillidae</taxon>
        <taxon>Anguilla</taxon>
    </lineage>
</organism>
<evidence type="ECO:0000313" key="1">
    <source>
        <dbReference type="EMBL" id="JAH69400.1"/>
    </source>
</evidence>
<accession>A0A0E9UW49</accession>
<reference evidence="1" key="1">
    <citation type="submission" date="2014-11" db="EMBL/GenBank/DDBJ databases">
        <authorList>
            <person name="Amaro Gonzalez C."/>
        </authorList>
    </citation>
    <scope>NUCLEOTIDE SEQUENCE</scope>
</reference>